<comment type="subcellular location">
    <subcellularLocation>
        <location evidence="1">Nucleus</location>
    </subcellularLocation>
</comment>
<dbReference type="OrthoDB" id="1739212at2759"/>
<feature type="domain" description="MADS-box" evidence="7">
    <location>
        <begin position="41"/>
        <end position="101"/>
    </location>
</feature>
<feature type="compositionally biased region" description="Polar residues" evidence="6">
    <location>
        <begin position="296"/>
        <end position="314"/>
    </location>
</feature>
<dbReference type="InterPro" id="IPR002100">
    <property type="entry name" value="TF_MADSbox"/>
</dbReference>
<feature type="region of interest" description="Disordered" evidence="6">
    <location>
        <begin position="209"/>
        <end position="267"/>
    </location>
</feature>
<keyword evidence="4" id="KW-0804">Transcription</keyword>
<evidence type="ECO:0000256" key="5">
    <source>
        <dbReference type="ARBA" id="ARBA00023242"/>
    </source>
</evidence>
<dbReference type="PANTHER" id="PTHR11945">
    <property type="entry name" value="MADS BOX PROTEIN"/>
    <property type="match status" value="1"/>
</dbReference>
<evidence type="ECO:0000313" key="9">
    <source>
        <dbReference type="Proteomes" id="UP001153076"/>
    </source>
</evidence>
<dbReference type="PANTHER" id="PTHR11945:SF776">
    <property type="entry name" value="AGAMOUS-LIKE 50-RELATED"/>
    <property type="match status" value="1"/>
</dbReference>
<dbReference type="Proteomes" id="UP001153076">
    <property type="component" value="Unassembled WGS sequence"/>
</dbReference>
<dbReference type="PRINTS" id="PR00404">
    <property type="entry name" value="MADSDOMAIN"/>
</dbReference>
<organism evidence="8 9">
    <name type="scientific">Carnegiea gigantea</name>
    <dbReference type="NCBI Taxonomy" id="171969"/>
    <lineage>
        <taxon>Eukaryota</taxon>
        <taxon>Viridiplantae</taxon>
        <taxon>Streptophyta</taxon>
        <taxon>Embryophyta</taxon>
        <taxon>Tracheophyta</taxon>
        <taxon>Spermatophyta</taxon>
        <taxon>Magnoliopsida</taxon>
        <taxon>eudicotyledons</taxon>
        <taxon>Gunneridae</taxon>
        <taxon>Pentapetalae</taxon>
        <taxon>Caryophyllales</taxon>
        <taxon>Cactineae</taxon>
        <taxon>Cactaceae</taxon>
        <taxon>Cactoideae</taxon>
        <taxon>Echinocereeae</taxon>
        <taxon>Carnegiea</taxon>
    </lineage>
</organism>
<keyword evidence="2" id="KW-0805">Transcription regulation</keyword>
<dbReference type="InterPro" id="IPR036879">
    <property type="entry name" value="TF_MADSbox_sf"/>
</dbReference>
<evidence type="ECO:0000256" key="6">
    <source>
        <dbReference type="SAM" id="MobiDB-lite"/>
    </source>
</evidence>
<feature type="compositionally biased region" description="Polar residues" evidence="6">
    <location>
        <begin position="238"/>
        <end position="256"/>
    </location>
</feature>
<feature type="region of interest" description="Disordered" evidence="6">
    <location>
        <begin position="296"/>
        <end position="338"/>
    </location>
</feature>
<dbReference type="GO" id="GO:0000978">
    <property type="term" value="F:RNA polymerase II cis-regulatory region sequence-specific DNA binding"/>
    <property type="evidence" value="ECO:0007669"/>
    <property type="project" value="TreeGrafter"/>
</dbReference>
<proteinExistence type="predicted"/>
<evidence type="ECO:0000256" key="2">
    <source>
        <dbReference type="ARBA" id="ARBA00023015"/>
    </source>
</evidence>
<keyword evidence="3" id="KW-0238">DNA-binding</keyword>
<feature type="compositionally biased region" description="Basic and acidic residues" evidence="6">
    <location>
        <begin position="328"/>
        <end position="338"/>
    </location>
</feature>
<keyword evidence="9" id="KW-1185">Reference proteome</keyword>
<dbReference type="GO" id="GO:0046983">
    <property type="term" value="F:protein dimerization activity"/>
    <property type="evidence" value="ECO:0007669"/>
    <property type="project" value="InterPro"/>
</dbReference>
<dbReference type="GO" id="GO:0000981">
    <property type="term" value="F:DNA-binding transcription factor activity, RNA polymerase II-specific"/>
    <property type="evidence" value="ECO:0007669"/>
    <property type="project" value="TreeGrafter"/>
</dbReference>
<protein>
    <recommendedName>
        <fullName evidence="7">MADS-box domain-containing protein</fullName>
    </recommendedName>
</protein>
<dbReference type="Pfam" id="PF00319">
    <property type="entry name" value="SRF-TF"/>
    <property type="match status" value="1"/>
</dbReference>
<gene>
    <name evidence="8" type="ORF">Cgig2_001846</name>
</gene>
<evidence type="ECO:0000259" key="7">
    <source>
        <dbReference type="PROSITE" id="PS50066"/>
    </source>
</evidence>
<dbReference type="FunFam" id="3.40.1810.10:FF:000006">
    <property type="entry name" value="Agamous-like MADS-box protein AGL62"/>
    <property type="match status" value="1"/>
</dbReference>
<reference evidence="8" key="1">
    <citation type="submission" date="2022-04" db="EMBL/GenBank/DDBJ databases">
        <title>Carnegiea gigantea Genome sequencing and assembly v2.</title>
        <authorList>
            <person name="Copetti D."/>
            <person name="Sanderson M.J."/>
            <person name="Burquez A."/>
            <person name="Wojciechowski M.F."/>
        </authorList>
    </citation>
    <scope>NUCLEOTIDE SEQUENCE</scope>
    <source>
        <strain evidence="8">SGP5-SGP5p</strain>
        <tissue evidence="8">Aerial part</tissue>
    </source>
</reference>
<accession>A0A9Q1Q9H1</accession>
<evidence type="ECO:0000256" key="4">
    <source>
        <dbReference type="ARBA" id="ARBA00023163"/>
    </source>
</evidence>
<evidence type="ECO:0000256" key="3">
    <source>
        <dbReference type="ARBA" id="ARBA00023125"/>
    </source>
</evidence>
<dbReference type="Gene3D" id="3.40.1810.10">
    <property type="entry name" value="Transcription factor, MADS-box"/>
    <property type="match status" value="1"/>
</dbReference>
<dbReference type="EMBL" id="JAKOGI010000511">
    <property type="protein sequence ID" value="KAJ8433917.1"/>
    <property type="molecule type" value="Genomic_DNA"/>
</dbReference>
<evidence type="ECO:0000313" key="8">
    <source>
        <dbReference type="EMBL" id="KAJ8433917.1"/>
    </source>
</evidence>
<name>A0A9Q1Q9H1_9CARY</name>
<dbReference type="AlphaFoldDB" id="A0A9Q1Q9H1"/>
<comment type="caution">
    <text evidence="8">The sequence shown here is derived from an EMBL/GenBank/DDBJ whole genome shotgun (WGS) entry which is preliminary data.</text>
</comment>
<keyword evidence="5" id="KW-0539">Nucleus</keyword>
<dbReference type="SMART" id="SM00432">
    <property type="entry name" value="MADS"/>
    <property type="match status" value="1"/>
</dbReference>
<dbReference type="PROSITE" id="PS50066">
    <property type="entry name" value="MADS_BOX_2"/>
    <property type="match status" value="1"/>
</dbReference>
<dbReference type="GO" id="GO:0005634">
    <property type="term" value="C:nucleus"/>
    <property type="evidence" value="ECO:0007669"/>
    <property type="project" value="UniProtKB-SubCell"/>
</dbReference>
<sequence>MSPFLCKLHRRRFYPAEPFIFIFSRQISSVFAMINPMKQTKGRQKVAMVRMEKESNRLVTFSKRRSGLFKKASELCTLTGANAVVVVFSPGRKAFSFGHPSVDTLINRFLGVDLAFGHARTGGEPSENDQPSDTLSPVNKEITLLNNRLEVEKKRNEELLKLRQFESKDTISWWLASIDQLEVSQLKQLLWPIAELRDNVARLGEKLRAHETKGANPSLPFSRGHHMGSSYHFPPNTVEGQSSLGGQSSRIQSPNEHPQLPMAPTPVANPMAMGGYFDPNVPNPYRFEGHLNGSAKPSLNMGTNAKSFTSMLTGSNPMDPPNSPPSDIQDRLGFRLGL</sequence>
<evidence type="ECO:0000256" key="1">
    <source>
        <dbReference type="ARBA" id="ARBA00004123"/>
    </source>
</evidence>
<dbReference type="SUPFAM" id="SSF55455">
    <property type="entry name" value="SRF-like"/>
    <property type="match status" value="1"/>
</dbReference>